<evidence type="ECO:0000313" key="2">
    <source>
        <dbReference type="EMBL" id="AGW41107.1"/>
    </source>
</evidence>
<dbReference type="Proteomes" id="UP000016743">
    <property type="component" value="Chromosome"/>
</dbReference>
<dbReference type="AlphaFoldDB" id="U3P842"/>
<feature type="chain" id="PRO_5004646831" evidence="1">
    <location>
        <begin position="22"/>
        <end position="186"/>
    </location>
</feature>
<reference evidence="2 3" key="1">
    <citation type="journal article" date="2013" name="Genome Announc.">
        <title>Complete Genome Sequence of Leifsonia xyli subsp. cynodontis Strain DSM46306, a Gram-Positive Bacterial Pathogen of Grasses.</title>
        <authorList>
            <person name="Monteiro-Vitorello C.B."/>
            <person name="Zerillo M.M."/>
            <person name="Van Sluys M.A."/>
            <person name="Camargo L.E."/>
            <person name="Kitajima J.P."/>
        </authorList>
    </citation>
    <scope>NUCLEOTIDE SEQUENCE [LARGE SCALE GENOMIC DNA]</scope>
    <source>
        <strain evidence="2 3">DSM 46306</strain>
    </source>
</reference>
<keyword evidence="1" id="KW-0732">Signal</keyword>
<feature type="signal peptide" evidence="1">
    <location>
        <begin position="1"/>
        <end position="21"/>
    </location>
</feature>
<dbReference type="KEGG" id="lxy:O159_09910"/>
<gene>
    <name evidence="2" type="ORF">O159_09910</name>
</gene>
<dbReference type="STRING" id="1389489.O159_09910"/>
<evidence type="ECO:0000313" key="3">
    <source>
        <dbReference type="Proteomes" id="UP000016743"/>
    </source>
</evidence>
<dbReference type="PATRIC" id="fig|1389489.3.peg.954"/>
<accession>U3P842</accession>
<keyword evidence="3" id="KW-1185">Reference proteome</keyword>
<proteinExistence type="predicted"/>
<organism evidence="2 3">
    <name type="scientific">Leifsonia xyli subsp. cynodontis DSM 46306</name>
    <dbReference type="NCBI Taxonomy" id="1389489"/>
    <lineage>
        <taxon>Bacteria</taxon>
        <taxon>Bacillati</taxon>
        <taxon>Actinomycetota</taxon>
        <taxon>Actinomycetes</taxon>
        <taxon>Micrococcales</taxon>
        <taxon>Microbacteriaceae</taxon>
        <taxon>Leifsonia</taxon>
    </lineage>
</organism>
<dbReference type="eggNOG" id="ENOG502ZCXH">
    <property type="taxonomic scope" value="Bacteria"/>
</dbReference>
<dbReference type="EMBL" id="CP006734">
    <property type="protein sequence ID" value="AGW41107.1"/>
    <property type="molecule type" value="Genomic_DNA"/>
</dbReference>
<protein>
    <submittedName>
        <fullName evidence="2">Uncharacterized protein</fullName>
    </submittedName>
</protein>
<sequence>MKAAAWATPAIIVSTAVPAVASSTRAALAFGDSAYIVSACGRLQNVTVHVTTDGAARSGVSVTVTLPSGFTFSGGATSFTAGTNAAGVIVVPEIAVPATPGEVTIQAAATALGLMASVKLTVQPGGGNAYVAVRDGSSSIASVVGVPAGSTPVWGRWFLTPDAHVVDGLSGTVVLSDVAAVSSGFL</sequence>
<dbReference type="HOGENOM" id="CLU_1452762_0_0_11"/>
<evidence type="ECO:0000256" key="1">
    <source>
        <dbReference type="SAM" id="SignalP"/>
    </source>
</evidence>
<name>U3P842_LEIXC</name>